<reference evidence="3" key="1">
    <citation type="submission" date="2021-08" db="EMBL/GenBank/DDBJ databases">
        <title>WGS assembly of Ceratopteris richardii.</title>
        <authorList>
            <person name="Marchant D.B."/>
            <person name="Chen G."/>
            <person name="Jenkins J."/>
            <person name="Shu S."/>
            <person name="Leebens-Mack J."/>
            <person name="Grimwood J."/>
            <person name="Schmutz J."/>
            <person name="Soltis P."/>
            <person name="Soltis D."/>
            <person name="Chen Z.-H."/>
        </authorList>
    </citation>
    <scope>NUCLEOTIDE SEQUENCE</scope>
    <source>
        <strain evidence="3">Whitten #5841</strain>
        <tissue evidence="3">Leaf</tissue>
    </source>
</reference>
<dbReference type="OMA" id="NCIHRAT"/>
<dbReference type="GO" id="GO:0010020">
    <property type="term" value="P:chloroplast fission"/>
    <property type="evidence" value="ECO:0007669"/>
    <property type="project" value="InterPro"/>
</dbReference>
<proteinExistence type="predicted"/>
<gene>
    <name evidence="3" type="ORF">KP509_09G032200</name>
</gene>
<accession>A0A8T2U5E3</accession>
<evidence type="ECO:0000256" key="1">
    <source>
        <dbReference type="SAM" id="Coils"/>
    </source>
</evidence>
<feature type="region of interest" description="Disordered" evidence="2">
    <location>
        <begin position="52"/>
        <end position="80"/>
    </location>
</feature>
<evidence type="ECO:0000256" key="2">
    <source>
        <dbReference type="SAM" id="MobiDB-lite"/>
    </source>
</evidence>
<dbReference type="PANTHER" id="PTHR33600:SF3">
    <property type="entry name" value="PLASTID DIVISION PROTEIN PDV2"/>
    <property type="match status" value="1"/>
</dbReference>
<name>A0A8T2U5E3_CERRI</name>
<feature type="coiled-coil region" evidence="1">
    <location>
        <begin position="94"/>
        <end position="146"/>
    </location>
</feature>
<feature type="compositionally biased region" description="Polar residues" evidence="2">
    <location>
        <begin position="173"/>
        <end position="203"/>
    </location>
</feature>
<dbReference type="EMBL" id="CM035414">
    <property type="protein sequence ID" value="KAH7429126.1"/>
    <property type="molecule type" value="Genomic_DNA"/>
</dbReference>
<protein>
    <submittedName>
        <fullName evidence="3">Uncharacterized protein</fullName>
    </submittedName>
</protein>
<dbReference type="Proteomes" id="UP000825935">
    <property type="component" value="Chromosome 9"/>
</dbReference>
<feature type="compositionally biased region" description="Acidic residues" evidence="2">
    <location>
        <begin position="66"/>
        <end position="77"/>
    </location>
</feature>
<sequence>MRRIEGGYRWGRRGRSRVGRAMEPSEIVNVLARANELQNKIDDAIQRASFPGTAVSRRPSLQQGSYDDDNEDDEDDTGTQVNAKLAGFPDLQKLEAIRGALLDLQDQLESLQALHKRHKYEREDLLIELEDRRKVLIEKLKDYNGTEWELVQEANAFVGEPVQKEDDLVLPPYQSNLRNGTSQVGKGSSISLPKLQHNSSRRNSLGRRPGEDEGSDPKNRPRASESPELDDNKSTSSRTPFPGLMIGIYRLASKAGEIVTISAKNTIVIAGIIFTLSQLKPLSKNWSAGKVASSKRYNRIKHSSPKPDGLIIQDRSCPPGKVLLVRDGVQKCFVKERIEAPFEKVVKQPDASYGYG</sequence>
<dbReference type="AlphaFoldDB" id="A0A8T2U5E3"/>
<dbReference type="OrthoDB" id="436496at2759"/>
<keyword evidence="1" id="KW-0175">Coiled coil</keyword>
<dbReference type="PANTHER" id="PTHR33600">
    <property type="entry name" value="PLASTID DIVISION PROTEIN PDV2"/>
    <property type="match status" value="1"/>
</dbReference>
<evidence type="ECO:0000313" key="3">
    <source>
        <dbReference type="EMBL" id="KAH7429126.1"/>
    </source>
</evidence>
<feature type="compositionally biased region" description="Basic and acidic residues" evidence="2">
    <location>
        <begin position="208"/>
        <end position="233"/>
    </location>
</feature>
<dbReference type="InterPro" id="IPR038939">
    <property type="entry name" value="PDV1/PDV2"/>
</dbReference>
<organism evidence="3 4">
    <name type="scientific">Ceratopteris richardii</name>
    <name type="common">Triangle waterfern</name>
    <dbReference type="NCBI Taxonomy" id="49495"/>
    <lineage>
        <taxon>Eukaryota</taxon>
        <taxon>Viridiplantae</taxon>
        <taxon>Streptophyta</taxon>
        <taxon>Embryophyta</taxon>
        <taxon>Tracheophyta</taxon>
        <taxon>Polypodiopsida</taxon>
        <taxon>Polypodiidae</taxon>
        <taxon>Polypodiales</taxon>
        <taxon>Pteridineae</taxon>
        <taxon>Pteridaceae</taxon>
        <taxon>Parkerioideae</taxon>
        <taxon>Ceratopteris</taxon>
    </lineage>
</organism>
<keyword evidence="4" id="KW-1185">Reference proteome</keyword>
<evidence type="ECO:0000313" key="4">
    <source>
        <dbReference type="Proteomes" id="UP000825935"/>
    </source>
</evidence>
<feature type="region of interest" description="Disordered" evidence="2">
    <location>
        <begin position="172"/>
        <end position="238"/>
    </location>
</feature>
<comment type="caution">
    <text evidence="3">The sequence shown here is derived from an EMBL/GenBank/DDBJ whole genome shotgun (WGS) entry which is preliminary data.</text>
</comment>